<dbReference type="EMBL" id="JBHTIO010000042">
    <property type="protein sequence ID" value="MFD0897868.1"/>
    <property type="molecule type" value="Genomic_DNA"/>
</dbReference>
<accession>A0ABW3EFX6</accession>
<gene>
    <name evidence="2" type="ORF">ACFQZ7_09055</name>
</gene>
<dbReference type="Proteomes" id="UP001597104">
    <property type="component" value="Unassembled WGS sequence"/>
</dbReference>
<dbReference type="SUPFAM" id="SSF52833">
    <property type="entry name" value="Thioredoxin-like"/>
    <property type="match status" value="1"/>
</dbReference>
<dbReference type="InterPro" id="IPR036249">
    <property type="entry name" value="Thioredoxin-like_sf"/>
</dbReference>
<evidence type="ECO:0000259" key="1">
    <source>
        <dbReference type="Pfam" id="PF13462"/>
    </source>
</evidence>
<dbReference type="Gene3D" id="3.40.30.10">
    <property type="entry name" value="Glutaredoxin"/>
    <property type="match status" value="1"/>
</dbReference>
<dbReference type="Gene3D" id="1.10.1200.90">
    <property type="entry name" value="DsbA-like domain"/>
    <property type="match status" value="1"/>
</dbReference>
<evidence type="ECO:0000313" key="2">
    <source>
        <dbReference type="EMBL" id="MFD0897868.1"/>
    </source>
</evidence>
<reference evidence="3" key="1">
    <citation type="journal article" date="2019" name="Int. J. Syst. Evol. Microbiol.">
        <title>The Global Catalogue of Microorganisms (GCM) 10K type strain sequencing project: providing services to taxonomists for standard genome sequencing and annotation.</title>
        <authorList>
            <consortium name="The Broad Institute Genomics Platform"/>
            <consortium name="The Broad Institute Genome Sequencing Center for Infectious Disease"/>
            <person name="Wu L."/>
            <person name="Ma J."/>
        </authorList>
    </citation>
    <scope>NUCLEOTIDE SEQUENCE [LARGE SCALE GENOMIC DNA]</scope>
    <source>
        <strain evidence="3">CCM 8925</strain>
    </source>
</reference>
<name>A0ABW3EFX6_9LACO</name>
<keyword evidence="3" id="KW-1185">Reference proteome</keyword>
<evidence type="ECO:0000313" key="3">
    <source>
        <dbReference type="Proteomes" id="UP001597104"/>
    </source>
</evidence>
<feature type="domain" description="Thioredoxin-like fold" evidence="1">
    <location>
        <begin position="11"/>
        <end position="153"/>
    </location>
</feature>
<proteinExistence type="predicted"/>
<dbReference type="Pfam" id="PF13462">
    <property type="entry name" value="Thioredoxin_4"/>
    <property type="match status" value="1"/>
</dbReference>
<comment type="caution">
    <text evidence="2">The sequence shown here is derived from an EMBL/GenBank/DDBJ whole genome shotgun (WGS) entry which is preliminary data.</text>
</comment>
<dbReference type="RefSeq" id="WP_137638173.1">
    <property type="nucleotide sequence ID" value="NZ_BJDN01000019.1"/>
</dbReference>
<sequence>MSSTNFNNADDTTLNFGAPTAAHQLTAILNLGCPDSRQWYQANRAGIFQAVQTGQLQLHLKFWNKPVADLAKGNIANNLIDYAQPAQALTFIDAVFAQQEALNAAPDVKHYIETKFQLSASLDTSTAAVQVAREVAANAITSLPTIIFDGTCYFGATIVPVTQLL</sequence>
<dbReference type="InterPro" id="IPR012336">
    <property type="entry name" value="Thioredoxin-like_fold"/>
</dbReference>
<organism evidence="2 3">
    <name type="scientific">Loigolactobacillus binensis</name>
    <dbReference type="NCBI Taxonomy" id="2559922"/>
    <lineage>
        <taxon>Bacteria</taxon>
        <taxon>Bacillati</taxon>
        <taxon>Bacillota</taxon>
        <taxon>Bacilli</taxon>
        <taxon>Lactobacillales</taxon>
        <taxon>Lactobacillaceae</taxon>
        <taxon>Loigolactobacillus</taxon>
    </lineage>
</organism>
<protein>
    <submittedName>
        <fullName evidence="2">Thioredoxin domain-containing protein</fullName>
    </submittedName>
</protein>